<comment type="caution">
    <text evidence="1">The sequence shown here is derived from an EMBL/GenBank/DDBJ whole genome shotgun (WGS) entry which is preliminary data.</text>
</comment>
<dbReference type="InterPro" id="IPR032719">
    <property type="entry name" value="WbsX"/>
</dbReference>
<evidence type="ECO:0000313" key="1">
    <source>
        <dbReference type="EMBL" id="PLT46117.1"/>
    </source>
</evidence>
<dbReference type="CDD" id="cd11579">
    <property type="entry name" value="Glyco_tran_WbsX"/>
    <property type="match status" value="1"/>
</dbReference>
<organism evidence="1 2">
    <name type="scientific">Paenibacillus pasadenensis</name>
    <dbReference type="NCBI Taxonomy" id="217090"/>
    <lineage>
        <taxon>Bacteria</taxon>
        <taxon>Bacillati</taxon>
        <taxon>Bacillota</taxon>
        <taxon>Bacilli</taxon>
        <taxon>Bacillales</taxon>
        <taxon>Paenibacillaceae</taxon>
        <taxon>Paenibacillus</taxon>
    </lineage>
</organism>
<dbReference type="PANTHER" id="PTHR41244:SF1">
    <property type="entry name" value="GLYCOSYLTRANSFERASE"/>
    <property type="match status" value="1"/>
</dbReference>
<gene>
    <name evidence="1" type="ORF">B8V81_4548</name>
</gene>
<dbReference type="EMBL" id="NFEZ01000004">
    <property type="protein sequence ID" value="PLT46117.1"/>
    <property type="molecule type" value="Genomic_DNA"/>
</dbReference>
<dbReference type="Pfam" id="PF14307">
    <property type="entry name" value="Glyco_tran_WbsX"/>
    <property type="match status" value="1"/>
</dbReference>
<protein>
    <submittedName>
        <fullName evidence="1">Glycosyltransferase</fullName>
    </submittedName>
</protein>
<keyword evidence="2" id="KW-1185">Reference proteome</keyword>
<reference evidence="1 2" key="1">
    <citation type="submission" date="2017-05" db="EMBL/GenBank/DDBJ databases">
        <title>Functional genome analysis of Paenibacillus pasadenensis strain R16: insights on endophytic life style and antifungal activity.</title>
        <authorList>
            <person name="Passera A."/>
            <person name="Marcolungo L."/>
            <person name="Casati P."/>
            <person name="Brasca M."/>
            <person name="Quaglino F."/>
            <person name="Delledonne M."/>
        </authorList>
    </citation>
    <scope>NUCLEOTIDE SEQUENCE [LARGE SCALE GENOMIC DNA]</scope>
    <source>
        <strain evidence="1 2">R16</strain>
    </source>
</reference>
<dbReference type="Gene3D" id="3.20.20.80">
    <property type="entry name" value="Glycosidases"/>
    <property type="match status" value="1"/>
</dbReference>
<accession>A0A2N5N6Z0</accession>
<evidence type="ECO:0000313" key="2">
    <source>
        <dbReference type="Proteomes" id="UP000234789"/>
    </source>
</evidence>
<dbReference type="GO" id="GO:0016740">
    <property type="term" value="F:transferase activity"/>
    <property type="evidence" value="ECO:0007669"/>
    <property type="project" value="UniProtKB-KW"/>
</dbReference>
<dbReference type="AlphaFoldDB" id="A0A2N5N6Z0"/>
<sequence>MKLIAYLLPQFHPIPENDLHWGKGFTEWTNTKKAKPLYKDHHQPNEPWADNYYCLLEDQARRRQEELAAAYGLHGFCYYHYWFKGKKLLEKPLEQKLRDPLSTLPFCLSWANESWTRKWDGGSRDVIQKQTYGTEKDWKEHFEYLLPFFRDSRYVRIGGKPLFVIYRPGDIGCWNEMRSLWEKLAVRNGLGGIYWVRTLGGFQAGRQEGFDASVEFEPHYTFATGSPPWRKLKTADGPHLVVDYDPLWMEILHRSIHREGEAILPGAFVGWDNTPRIGSRGQSCLGATPEKFGWYLSRQIRRAKELYRSEFLFINAWNEWAEGTYLEPDRRYGFRYLEELNKAAQGTN</sequence>
<dbReference type="RefSeq" id="WP_101809212.1">
    <property type="nucleotide sequence ID" value="NZ_NFEZ01000004.1"/>
</dbReference>
<dbReference type="PANTHER" id="PTHR41244">
    <property type="entry name" value="RHAMNAN SYNTHESIS F"/>
    <property type="match status" value="1"/>
</dbReference>
<name>A0A2N5N6Z0_9BACL</name>
<dbReference type="Proteomes" id="UP000234789">
    <property type="component" value="Unassembled WGS sequence"/>
</dbReference>
<proteinExistence type="predicted"/>
<keyword evidence="1" id="KW-0808">Transferase</keyword>